<keyword evidence="3" id="KW-1185">Reference proteome</keyword>
<feature type="domain" description="AB hydrolase-1" evidence="1">
    <location>
        <begin position="77"/>
        <end position="327"/>
    </location>
</feature>
<evidence type="ECO:0000313" key="3">
    <source>
        <dbReference type="Proteomes" id="UP001595696"/>
    </source>
</evidence>
<dbReference type="RefSeq" id="WP_378614377.1">
    <property type="nucleotide sequence ID" value="NZ_JBHSAX010000017.1"/>
</dbReference>
<keyword evidence="2" id="KW-0378">Hydrolase</keyword>
<name>A0ABV8DX54_9NOCA</name>
<sequence length="354" mass="37224">MKRIVQGGAATAVAVSALAVAHVLRRMGSRVLWPARADEYRDEDFGLLGRDRAAVVHATDGVPLAVREHGQADAAVTVVFVHGFCNDMTSYHFQRRDLPVLWGDRARLVFYDQRGHGESGVPEAANCTVAQLADDLAAVVEARAPHGPVVLVGHSLGGMAVLAAAAAHQGLFRQRVAGVALICTTAAGMTTGGIGQLLPNPALDGFRLAVRFAPALVQAGRATARHVITPLLHVSSFHGPVSPTVSRFTTLMIDRTPVATIVKFLQAIEVHDESAALPALAGVPALVIGAGYDRVIPVKNSELLAREIPEAELVRLDGGAHMPHLQFPDAVNAALDRLFARAVPSAGTRRASGG</sequence>
<evidence type="ECO:0000313" key="2">
    <source>
        <dbReference type="EMBL" id="MFC3964621.1"/>
    </source>
</evidence>
<gene>
    <name evidence="2" type="ORF">ACFO0B_21770</name>
</gene>
<dbReference type="GO" id="GO:0016787">
    <property type="term" value="F:hydrolase activity"/>
    <property type="evidence" value="ECO:0007669"/>
    <property type="project" value="UniProtKB-KW"/>
</dbReference>
<dbReference type="InterPro" id="IPR029058">
    <property type="entry name" value="AB_hydrolase_fold"/>
</dbReference>
<dbReference type="InterPro" id="IPR000073">
    <property type="entry name" value="AB_hydrolase_1"/>
</dbReference>
<proteinExistence type="predicted"/>
<dbReference type="PANTHER" id="PTHR43689">
    <property type="entry name" value="HYDROLASE"/>
    <property type="match status" value="1"/>
</dbReference>
<reference evidence="3" key="1">
    <citation type="journal article" date="2019" name="Int. J. Syst. Evol. Microbiol.">
        <title>The Global Catalogue of Microorganisms (GCM) 10K type strain sequencing project: providing services to taxonomists for standard genome sequencing and annotation.</title>
        <authorList>
            <consortium name="The Broad Institute Genomics Platform"/>
            <consortium name="The Broad Institute Genome Sequencing Center for Infectious Disease"/>
            <person name="Wu L."/>
            <person name="Ma J."/>
        </authorList>
    </citation>
    <scope>NUCLEOTIDE SEQUENCE [LARGE SCALE GENOMIC DNA]</scope>
    <source>
        <strain evidence="3">CGMCC 4.7330</strain>
    </source>
</reference>
<comment type="caution">
    <text evidence="2">The sequence shown here is derived from an EMBL/GenBank/DDBJ whole genome shotgun (WGS) entry which is preliminary data.</text>
</comment>
<dbReference type="Pfam" id="PF00561">
    <property type="entry name" value="Abhydrolase_1"/>
    <property type="match status" value="1"/>
</dbReference>
<evidence type="ECO:0000259" key="1">
    <source>
        <dbReference type="Pfam" id="PF00561"/>
    </source>
</evidence>
<dbReference type="EMBL" id="JBHSAX010000017">
    <property type="protein sequence ID" value="MFC3964621.1"/>
    <property type="molecule type" value="Genomic_DNA"/>
</dbReference>
<dbReference type="PANTHER" id="PTHR43689:SF8">
    <property type="entry name" value="ALPHA_BETA-HYDROLASES SUPERFAMILY PROTEIN"/>
    <property type="match status" value="1"/>
</dbReference>
<dbReference type="SUPFAM" id="SSF53474">
    <property type="entry name" value="alpha/beta-Hydrolases"/>
    <property type="match status" value="1"/>
</dbReference>
<dbReference type="Proteomes" id="UP001595696">
    <property type="component" value="Unassembled WGS sequence"/>
</dbReference>
<accession>A0ABV8DX54</accession>
<dbReference type="Gene3D" id="3.40.50.1820">
    <property type="entry name" value="alpha/beta hydrolase"/>
    <property type="match status" value="1"/>
</dbReference>
<organism evidence="2 3">
    <name type="scientific">Nocardia jiangsuensis</name>
    <dbReference type="NCBI Taxonomy" id="1691563"/>
    <lineage>
        <taxon>Bacteria</taxon>
        <taxon>Bacillati</taxon>
        <taxon>Actinomycetota</taxon>
        <taxon>Actinomycetes</taxon>
        <taxon>Mycobacteriales</taxon>
        <taxon>Nocardiaceae</taxon>
        <taxon>Nocardia</taxon>
    </lineage>
</organism>
<protein>
    <submittedName>
        <fullName evidence="2">Alpha/beta fold hydrolase</fullName>
    </submittedName>
</protein>